<dbReference type="InterPro" id="IPR001714">
    <property type="entry name" value="Pept_M24_MAP"/>
</dbReference>
<evidence type="ECO:0000259" key="5">
    <source>
        <dbReference type="Pfam" id="PF00557"/>
    </source>
</evidence>
<dbReference type="RefSeq" id="WP_284152720.1">
    <property type="nucleotide sequence ID" value="NZ_AP025516.1"/>
</dbReference>
<evidence type="ECO:0000256" key="4">
    <source>
        <dbReference type="ARBA" id="ARBA00023049"/>
    </source>
</evidence>
<dbReference type="EMBL" id="AP025516">
    <property type="protein sequence ID" value="BDD89418.1"/>
    <property type="molecule type" value="Genomic_DNA"/>
</dbReference>
<dbReference type="Gene3D" id="3.40.350.10">
    <property type="entry name" value="Creatinase/prolidase N-terminal domain"/>
    <property type="match status" value="1"/>
</dbReference>
<sequence>MDYQSRRNHLQERLQRRKIDAVLISQPDNRRYLSGFTARDHGIEESSGALLVTTTGKTWLLTDSRYQLQAEEETGLPVLVYRKGLVRLLARLLATVDCQRFAFESHYTLHSVALAYAELAEKRRIALIPLKDLVEAQRQVKSETELSLIRHAVSLNEAVFTRIYSGLSAGMSETEVAMAIETAMHEAGAEGHSFATIVAAGSNSARPHAVPTTHRIKSSEPITIDMGLILNGYCSDMTRSFTLGPADDRYLTIHRIVRAAQLAGLAAIRPGIPMNYVDRAARKVIEEAGYGRYFGHSLGHGVGLAVHEAPSLSPRNRRILKAGMVVTVEPGIYIPGWGGVRLENMAVVRDGGAELLNHDATDLDL</sequence>
<dbReference type="PANTHER" id="PTHR46112:SF3">
    <property type="entry name" value="AMINOPEPTIDASE YPDF"/>
    <property type="match status" value="1"/>
</dbReference>
<evidence type="ECO:0000256" key="2">
    <source>
        <dbReference type="ARBA" id="ARBA00022723"/>
    </source>
</evidence>
<protein>
    <submittedName>
        <fullName evidence="7">Peptidase M24</fullName>
    </submittedName>
</protein>
<keyword evidence="2" id="KW-0479">Metal-binding</keyword>
<organism evidence="7 8">
    <name type="scientific">Desulfofustis limnaeus</name>
    <dbReference type="NCBI Taxonomy" id="2740163"/>
    <lineage>
        <taxon>Bacteria</taxon>
        <taxon>Pseudomonadati</taxon>
        <taxon>Thermodesulfobacteriota</taxon>
        <taxon>Desulfobulbia</taxon>
        <taxon>Desulfobulbales</taxon>
        <taxon>Desulfocapsaceae</taxon>
        <taxon>Desulfofustis</taxon>
    </lineage>
</organism>
<dbReference type="Pfam" id="PF01321">
    <property type="entry name" value="Creatinase_N"/>
    <property type="match status" value="1"/>
</dbReference>
<accession>A0ABN6M958</accession>
<keyword evidence="1" id="KW-0645">Protease</keyword>
<dbReference type="SUPFAM" id="SSF55920">
    <property type="entry name" value="Creatinase/aminopeptidase"/>
    <property type="match status" value="1"/>
</dbReference>
<dbReference type="InterPro" id="IPR001131">
    <property type="entry name" value="Peptidase_M24B_aminopep-P_CS"/>
</dbReference>
<dbReference type="Gene3D" id="3.90.230.10">
    <property type="entry name" value="Creatinase/methionine aminopeptidase superfamily"/>
    <property type="match status" value="1"/>
</dbReference>
<evidence type="ECO:0000256" key="1">
    <source>
        <dbReference type="ARBA" id="ARBA00022670"/>
    </source>
</evidence>
<keyword evidence="8" id="KW-1185">Reference proteome</keyword>
<dbReference type="InterPro" id="IPR029149">
    <property type="entry name" value="Creatin/AminoP/Spt16_N"/>
</dbReference>
<feature type="domain" description="Peptidase M24" evidence="5">
    <location>
        <begin position="148"/>
        <end position="349"/>
    </location>
</feature>
<dbReference type="PANTHER" id="PTHR46112">
    <property type="entry name" value="AMINOPEPTIDASE"/>
    <property type="match status" value="1"/>
</dbReference>
<dbReference type="CDD" id="cd01092">
    <property type="entry name" value="APP-like"/>
    <property type="match status" value="1"/>
</dbReference>
<dbReference type="InterPro" id="IPR050659">
    <property type="entry name" value="Peptidase_M24B"/>
</dbReference>
<evidence type="ECO:0000259" key="6">
    <source>
        <dbReference type="Pfam" id="PF01321"/>
    </source>
</evidence>
<name>A0ABN6M958_9BACT</name>
<evidence type="ECO:0000313" key="8">
    <source>
        <dbReference type="Proteomes" id="UP000830055"/>
    </source>
</evidence>
<evidence type="ECO:0000313" key="7">
    <source>
        <dbReference type="EMBL" id="BDD89418.1"/>
    </source>
</evidence>
<dbReference type="PROSITE" id="PS00491">
    <property type="entry name" value="PROLINE_PEPTIDASE"/>
    <property type="match status" value="1"/>
</dbReference>
<dbReference type="Pfam" id="PF00557">
    <property type="entry name" value="Peptidase_M24"/>
    <property type="match status" value="1"/>
</dbReference>
<keyword evidence="3" id="KW-0378">Hydrolase</keyword>
<proteinExistence type="predicted"/>
<keyword evidence="4" id="KW-0482">Metalloprotease</keyword>
<dbReference type="InterPro" id="IPR000994">
    <property type="entry name" value="Pept_M24"/>
</dbReference>
<dbReference type="InterPro" id="IPR000587">
    <property type="entry name" value="Creatinase_N"/>
</dbReference>
<dbReference type="SUPFAM" id="SSF53092">
    <property type="entry name" value="Creatinase/prolidase N-terminal domain"/>
    <property type="match status" value="1"/>
</dbReference>
<dbReference type="Proteomes" id="UP000830055">
    <property type="component" value="Chromosome"/>
</dbReference>
<evidence type="ECO:0000256" key="3">
    <source>
        <dbReference type="ARBA" id="ARBA00022801"/>
    </source>
</evidence>
<feature type="domain" description="Creatinase N-terminal" evidence="6">
    <location>
        <begin position="6"/>
        <end position="140"/>
    </location>
</feature>
<gene>
    <name evidence="7" type="ORF">DPPLL_37830</name>
</gene>
<dbReference type="InterPro" id="IPR036005">
    <property type="entry name" value="Creatinase/aminopeptidase-like"/>
</dbReference>
<reference evidence="7 8" key="1">
    <citation type="submission" date="2022-01" db="EMBL/GenBank/DDBJ databases">
        <title>Desulfofustis limnae sp. nov., a novel mesophilic sulfate-reducing bacterium isolated from marsh soil.</title>
        <authorList>
            <person name="Watanabe M."/>
            <person name="Takahashi A."/>
            <person name="Kojima H."/>
            <person name="Fukui M."/>
        </authorList>
    </citation>
    <scope>NUCLEOTIDE SEQUENCE [LARGE SCALE GENOMIC DNA]</scope>
    <source>
        <strain evidence="7 8">PPLL</strain>
    </source>
</reference>
<dbReference type="PRINTS" id="PR00599">
    <property type="entry name" value="MAPEPTIDASE"/>
</dbReference>